<feature type="binding site" evidence="1">
    <location>
        <position position="128"/>
    </location>
    <ligand>
        <name>substrate</name>
    </ligand>
</feature>
<proteinExistence type="predicted"/>
<comment type="caution">
    <text evidence="2">The sequence shown here is derived from an EMBL/GenBank/DDBJ whole genome shotgun (WGS) entry which is preliminary data.</text>
</comment>
<name>A0A8G2F156_9PROT</name>
<comment type="cofactor">
    <cofactor evidence="1">
        <name>Mg(2+)</name>
        <dbReference type="ChEBI" id="CHEBI:18420"/>
    </cofactor>
</comment>
<dbReference type="NCBIfam" id="NF006093">
    <property type="entry name" value="PRK08245.1"/>
    <property type="match status" value="1"/>
</dbReference>
<dbReference type="AlphaFoldDB" id="A0A8G2F156"/>
<dbReference type="PANTHER" id="PTHR33254">
    <property type="entry name" value="4-HYDROXY-4-METHYL-2-OXOGLUTARATE ALDOLASE 3-RELATED"/>
    <property type="match status" value="1"/>
</dbReference>
<keyword evidence="1" id="KW-0460">Magnesium</keyword>
<dbReference type="EMBL" id="FNBW01000001">
    <property type="protein sequence ID" value="SDF07035.1"/>
    <property type="molecule type" value="Genomic_DNA"/>
</dbReference>
<gene>
    <name evidence="2" type="ORF">SAMN05660686_00126</name>
</gene>
<dbReference type="CDD" id="cd16841">
    <property type="entry name" value="RraA_family"/>
    <property type="match status" value="1"/>
</dbReference>
<dbReference type="RefSeq" id="WP_093147431.1">
    <property type="nucleotide sequence ID" value="NZ_FNBW01000001.1"/>
</dbReference>
<dbReference type="Pfam" id="PF03737">
    <property type="entry name" value="RraA-like"/>
    <property type="match status" value="1"/>
</dbReference>
<keyword evidence="3" id="KW-1185">Reference proteome</keyword>
<feature type="binding site" evidence="1">
    <location>
        <position position="129"/>
    </location>
    <ligand>
        <name>Mg(2+)</name>
        <dbReference type="ChEBI" id="CHEBI:18420"/>
    </ligand>
</feature>
<dbReference type="OrthoDB" id="9805307at2"/>
<keyword evidence="1" id="KW-0479">Metal-binding</keyword>
<accession>A0A8G2F156</accession>
<dbReference type="PANTHER" id="PTHR33254:SF16">
    <property type="entry name" value="BLR3842 PROTEIN"/>
    <property type="match status" value="1"/>
</dbReference>
<sequence>MSTDTLSEETREKLSTVSTATLTTQMYKRGFRNVFMQGVGRLTTAHDRNMVGPAFTLRYIPAREDLDDLSVFQDYDHPQRKAIETCPEGHVLVMDSRGDASAASAGNILITRLMKRGAAGIVTDGGLRDSYQIAEYDIPSYHSHPSPPTNLIKHHAVETLNEPIACGGVAVYPGDILVGDLDGVVVIPRHLADEVAKDAAEQEIHEEFIYSEVAGGKPLRGTYPPDEAAKARYTEWRKKRDG</sequence>
<evidence type="ECO:0000313" key="3">
    <source>
        <dbReference type="Proteomes" id="UP000198615"/>
    </source>
</evidence>
<organism evidence="2 3">
    <name type="scientific">Thalassobaculum litoreum DSM 18839</name>
    <dbReference type="NCBI Taxonomy" id="1123362"/>
    <lineage>
        <taxon>Bacteria</taxon>
        <taxon>Pseudomonadati</taxon>
        <taxon>Pseudomonadota</taxon>
        <taxon>Alphaproteobacteria</taxon>
        <taxon>Rhodospirillales</taxon>
        <taxon>Thalassobaculaceae</taxon>
        <taxon>Thalassobaculum</taxon>
    </lineage>
</organism>
<feature type="binding site" evidence="1">
    <location>
        <begin position="106"/>
        <end position="109"/>
    </location>
    <ligand>
        <name>substrate</name>
    </ligand>
</feature>
<evidence type="ECO:0000256" key="1">
    <source>
        <dbReference type="PIRSR" id="PIRSR605493-1"/>
    </source>
</evidence>
<dbReference type="InterPro" id="IPR005493">
    <property type="entry name" value="RraA/RraA-like"/>
</dbReference>
<reference evidence="2 3" key="1">
    <citation type="submission" date="2016-10" db="EMBL/GenBank/DDBJ databases">
        <authorList>
            <person name="Varghese N."/>
            <person name="Submissions S."/>
        </authorList>
    </citation>
    <scope>NUCLEOTIDE SEQUENCE [LARGE SCALE GENOMIC DNA]</scope>
    <source>
        <strain evidence="2 3">DSM 18839</strain>
    </source>
</reference>
<protein>
    <submittedName>
        <fullName evidence="2">Regulator of RNase E activity RraA</fullName>
    </submittedName>
</protein>
<dbReference type="GO" id="GO:0046872">
    <property type="term" value="F:metal ion binding"/>
    <property type="evidence" value="ECO:0007669"/>
    <property type="project" value="UniProtKB-KW"/>
</dbReference>
<dbReference type="SUPFAM" id="SSF89562">
    <property type="entry name" value="RraA-like"/>
    <property type="match status" value="1"/>
</dbReference>
<dbReference type="Proteomes" id="UP000198615">
    <property type="component" value="Unassembled WGS sequence"/>
</dbReference>
<dbReference type="Gene3D" id="3.50.30.40">
    <property type="entry name" value="Ribonuclease E inhibitor RraA/RraA-like"/>
    <property type="match status" value="1"/>
</dbReference>
<dbReference type="InterPro" id="IPR036704">
    <property type="entry name" value="RraA/RraA-like_sf"/>
</dbReference>
<evidence type="ECO:0000313" key="2">
    <source>
        <dbReference type="EMBL" id="SDF07035.1"/>
    </source>
</evidence>